<dbReference type="OrthoDB" id="10429720at2759"/>
<proteinExistence type="predicted"/>
<organism evidence="1 2">
    <name type="scientific">Ancylostoma ceylanicum</name>
    <dbReference type="NCBI Taxonomy" id="53326"/>
    <lineage>
        <taxon>Eukaryota</taxon>
        <taxon>Metazoa</taxon>
        <taxon>Ecdysozoa</taxon>
        <taxon>Nematoda</taxon>
        <taxon>Chromadorea</taxon>
        <taxon>Rhabditida</taxon>
        <taxon>Rhabditina</taxon>
        <taxon>Rhabditomorpha</taxon>
        <taxon>Strongyloidea</taxon>
        <taxon>Ancylostomatidae</taxon>
        <taxon>Ancylostomatinae</taxon>
        <taxon>Ancylostoma</taxon>
    </lineage>
</organism>
<dbReference type="AlphaFoldDB" id="A0A016UDU0"/>
<protein>
    <submittedName>
        <fullName evidence="1">Uncharacterized protein</fullName>
    </submittedName>
</protein>
<accession>A0A016UDU0</accession>
<keyword evidence="2" id="KW-1185">Reference proteome</keyword>
<reference evidence="2" key="1">
    <citation type="journal article" date="2015" name="Nat. Genet.">
        <title>The genome and transcriptome of the zoonotic hookworm Ancylostoma ceylanicum identify infection-specific gene families.</title>
        <authorList>
            <person name="Schwarz E.M."/>
            <person name="Hu Y."/>
            <person name="Antoshechkin I."/>
            <person name="Miller M.M."/>
            <person name="Sternberg P.W."/>
            <person name="Aroian R.V."/>
        </authorList>
    </citation>
    <scope>NUCLEOTIDE SEQUENCE</scope>
    <source>
        <strain evidence="2">HY135</strain>
    </source>
</reference>
<evidence type="ECO:0000313" key="2">
    <source>
        <dbReference type="Proteomes" id="UP000024635"/>
    </source>
</evidence>
<dbReference type="Proteomes" id="UP000024635">
    <property type="component" value="Unassembled WGS sequence"/>
</dbReference>
<sequence>MATFDPLLDTEELHTELLKTIDSKLDVLNLKVEELAASTTARLAHLDSRLEATISCLPNFRHLDEILSQLLKRTAPKSACVFCSIEENVDSHQRQVSAVSRHALTYVPGLKASTMRKVPEAGTPGRLWHNVRLPPPRSQLLVVSIYGQPSSHGQKTQGLRLVTANVSVNAVPLPSTSP</sequence>
<evidence type="ECO:0000313" key="1">
    <source>
        <dbReference type="EMBL" id="EYC13489.1"/>
    </source>
</evidence>
<name>A0A016UDU0_9BILA</name>
<gene>
    <name evidence="1" type="primary">Acey_s0043.g742</name>
    <name evidence="1" type="ORF">Y032_0043g742</name>
</gene>
<comment type="caution">
    <text evidence="1">The sequence shown here is derived from an EMBL/GenBank/DDBJ whole genome shotgun (WGS) entry which is preliminary data.</text>
</comment>
<dbReference type="EMBL" id="JARK01001379">
    <property type="protein sequence ID" value="EYC13489.1"/>
    <property type="molecule type" value="Genomic_DNA"/>
</dbReference>